<feature type="compositionally biased region" description="Basic and acidic residues" evidence="1">
    <location>
        <begin position="45"/>
        <end position="66"/>
    </location>
</feature>
<keyword evidence="3" id="KW-1185">Reference proteome</keyword>
<dbReference type="EMBL" id="CP121671">
    <property type="protein sequence ID" value="WFT76246.1"/>
    <property type="molecule type" value="Genomic_DNA"/>
</dbReference>
<dbReference type="RefSeq" id="WP_283078200.1">
    <property type="nucleotide sequence ID" value="NZ_CP121671.1"/>
</dbReference>
<proteinExistence type="predicted"/>
<name>A0ABY8J2D6_9BACI</name>
<dbReference type="Proteomes" id="UP001221597">
    <property type="component" value="Chromosome"/>
</dbReference>
<feature type="region of interest" description="Disordered" evidence="1">
    <location>
        <begin position="45"/>
        <end position="80"/>
    </location>
</feature>
<gene>
    <name evidence="2" type="ORF">P9989_07750</name>
</gene>
<protein>
    <submittedName>
        <fullName evidence="2">Uncharacterized protein</fullName>
    </submittedName>
</protein>
<accession>A0ABY8J2D6</accession>
<evidence type="ECO:0000313" key="3">
    <source>
        <dbReference type="Proteomes" id="UP001221597"/>
    </source>
</evidence>
<sequence length="100" mass="12058">MEVLTSPFLELLKYMDMELEKDEGEVEKEQHRLWMNYLSLIYSQRPEEKEPPSKKRAREEFVETLKPKQKPSSQQQLGPAEVYDWDFERLKRIQQKQKGG</sequence>
<reference evidence="2 3" key="1">
    <citation type="submission" date="2023-04" db="EMBL/GenBank/DDBJ databases">
        <title>Genome sequence of Halobacillus naozhouensis KACC 21980.</title>
        <authorList>
            <person name="Kim S."/>
            <person name="Heo J."/>
            <person name="Kwon S.-W."/>
        </authorList>
    </citation>
    <scope>NUCLEOTIDE SEQUENCE [LARGE SCALE GENOMIC DNA]</scope>
    <source>
        <strain evidence="2 3">KCTC 13234</strain>
    </source>
</reference>
<evidence type="ECO:0000256" key="1">
    <source>
        <dbReference type="SAM" id="MobiDB-lite"/>
    </source>
</evidence>
<organism evidence="2 3">
    <name type="scientific">Halobacillus naozhouensis</name>
    <dbReference type="NCBI Taxonomy" id="554880"/>
    <lineage>
        <taxon>Bacteria</taxon>
        <taxon>Bacillati</taxon>
        <taxon>Bacillota</taxon>
        <taxon>Bacilli</taxon>
        <taxon>Bacillales</taxon>
        <taxon>Bacillaceae</taxon>
        <taxon>Halobacillus</taxon>
    </lineage>
</organism>
<evidence type="ECO:0000313" key="2">
    <source>
        <dbReference type="EMBL" id="WFT76246.1"/>
    </source>
</evidence>